<gene>
    <name evidence="2" type="ORF">FH972_025198</name>
</gene>
<protein>
    <submittedName>
        <fullName evidence="2">Uncharacterized protein</fullName>
    </submittedName>
</protein>
<organism evidence="2 3">
    <name type="scientific">Carpinus fangiana</name>
    <dbReference type="NCBI Taxonomy" id="176857"/>
    <lineage>
        <taxon>Eukaryota</taxon>
        <taxon>Viridiplantae</taxon>
        <taxon>Streptophyta</taxon>
        <taxon>Embryophyta</taxon>
        <taxon>Tracheophyta</taxon>
        <taxon>Spermatophyta</taxon>
        <taxon>Magnoliopsida</taxon>
        <taxon>eudicotyledons</taxon>
        <taxon>Gunneridae</taxon>
        <taxon>Pentapetalae</taxon>
        <taxon>rosids</taxon>
        <taxon>fabids</taxon>
        <taxon>Fagales</taxon>
        <taxon>Betulaceae</taxon>
        <taxon>Carpinus</taxon>
    </lineage>
</organism>
<evidence type="ECO:0000256" key="1">
    <source>
        <dbReference type="SAM" id="MobiDB-lite"/>
    </source>
</evidence>
<evidence type="ECO:0000313" key="3">
    <source>
        <dbReference type="Proteomes" id="UP000327013"/>
    </source>
</evidence>
<evidence type="ECO:0000313" key="2">
    <source>
        <dbReference type="EMBL" id="KAB8446216.1"/>
    </source>
</evidence>
<feature type="region of interest" description="Disordered" evidence="1">
    <location>
        <begin position="79"/>
        <end position="103"/>
    </location>
</feature>
<dbReference type="AlphaFoldDB" id="A0A5N6L0G8"/>
<dbReference type="EMBL" id="VIBQ01000038">
    <property type="protein sequence ID" value="KAB8446216.1"/>
    <property type="molecule type" value="Genomic_DNA"/>
</dbReference>
<accession>A0A5N6L0G8</accession>
<comment type="caution">
    <text evidence="2">The sequence shown here is derived from an EMBL/GenBank/DDBJ whole genome shotgun (WGS) entry which is preliminary data.</text>
</comment>
<reference evidence="2 3" key="1">
    <citation type="submission" date="2019-06" db="EMBL/GenBank/DDBJ databases">
        <title>A chromosomal-level reference genome of Carpinus fangiana (Coryloideae, Betulaceae).</title>
        <authorList>
            <person name="Yang X."/>
            <person name="Wang Z."/>
            <person name="Zhang L."/>
            <person name="Hao G."/>
            <person name="Liu J."/>
            <person name="Yang Y."/>
        </authorList>
    </citation>
    <scope>NUCLEOTIDE SEQUENCE [LARGE SCALE GENOMIC DNA]</scope>
    <source>
        <strain evidence="2">Cfa_2016G</strain>
        <tissue evidence="2">Leaf</tissue>
    </source>
</reference>
<proteinExistence type="predicted"/>
<name>A0A5N6L0G8_9ROSI</name>
<keyword evidence="3" id="KW-1185">Reference proteome</keyword>
<sequence>MGVICGLVTLPDTLPQEDASGRSMRLAATTKGHCISKRILHPLPYIVVALRTMRDQSPILLDDSTEEKDALPAASWTAANHVASQPKNHVGHSSPEYPEAHSA</sequence>
<dbReference type="Proteomes" id="UP000327013">
    <property type="component" value="Unassembled WGS sequence"/>
</dbReference>